<evidence type="ECO:0000313" key="3">
    <source>
        <dbReference type="EMBL" id="KAF6005428.1"/>
    </source>
</evidence>
<dbReference type="EMBL" id="VWRR01000001">
    <property type="protein sequence ID" value="KAF6005428.1"/>
    <property type="molecule type" value="Genomic_DNA"/>
</dbReference>
<organism evidence="3 4">
    <name type="scientific">Cyanidiococcus yangmingshanensis</name>
    <dbReference type="NCBI Taxonomy" id="2690220"/>
    <lineage>
        <taxon>Eukaryota</taxon>
        <taxon>Rhodophyta</taxon>
        <taxon>Bangiophyceae</taxon>
        <taxon>Cyanidiales</taxon>
        <taxon>Cyanidiaceae</taxon>
        <taxon>Cyanidiococcus</taxon>
    </lineage>
</organism>
<evidence type="ECO:0000256" key="2">
    <source>
        <dbReference type="SAM" id="MobiDB-lite"/>
    </source>
</evidence>
<feature type="region of interest" description="Disordered" evidence="2">
    <location>
        <begin position="339"/>
        <end position="374"/>
    </location>
</feature>
<keyword evidence="1" id="KW-0175">Coiled coil</keyword>
<reference evidence="3 4" key="1">
    <citation type="journal article" date="2020" name="J. Phycol.">
        <title>Comparative genome analysis reveals Cyanidiococcus gen. nov., a new extremophilic red algal genus sister to Cyanidioschyzon (Cyanidioschyzonaceae, Rhodophyta).</title>
        <authorList>
            <person name="Liu S.-L."/>
            <person name="Chiang Y.-R."/>
            <person name="Yoon H.S."/>
            <person name="Fu H.-Y."/>
        </authorList>
    </citation>
    <scope>NUCLEOTIDE SEQUENCE [LARGE SCALE GENOMIC DNA]</scope>
    <source>
        <strain evidence="3 4">THAL066</strain>
    </source>
</reference>
<sequence length="584" mass="64185">MYRTSEDLCEERLAHGSAYSSHRLCFLWTSSVLRIALKGCRPVPVDRPRDDDTDKDDHQWGLEQQPLLAGLRHEGFSEELTLRKTTLRSRVRRSTEPTSASQRPHKDSTLQGDMVKTKPSTSGGFAHAAEQHPSLASSAGRLQAHYEPSGAKELYALRAEVARLRLRCEELEVELARVRLQTPHGAPTGVPVSADHSASEPSLEVKSAAVEPANAETLSMTARRASQASRRTPPIERRPGESVADWSASDIVLDWADEMETTEPQADHPGQRQPSWENRAALRAAQGSATTRTGTGVGVSSQKVLTSPERPRSKHSMNVSSAGEKIAGRIMQEHRATVHESGPCGRQTAAGRHPAAEPGLFSRVNRPAKKSTKPGLETVSAPMVVSKPPTSAWLLATRSRVSVERLRALLPLPKRERALEHDPVVTISFNVSRWNDDRLIDKEMVRSLIQLWQKLPSPAADSDDTTASPRGKAAAPFTHLLLNKEELDDRPLERSEVWALAVPVLTEACRHPTLLILHDCQGLNDKSMQAARFNVAYFVEAVAAAQEQLDTEASSPPKLFLVLEGYPAHRRPVLGGHQVYAVNL</sequence>
<dbReference type="OrthoDB" id="10651434at2759"/>
<proteinExistence type="predicted"/>
<protein>
    <submittedName>
        <fullName evidence="3">Uncharacterized protein</fullName>
    </submittedName>
</protein>
<feature type="region of interest" description="Disordered" evidence="2">
    <location>
        <begin position="88"/>
        <end position="132"/>
    </location>
</feature>
<feature type="compositionally biased region" description="Low complexity" evidence="2">
    <location>
        <begin position="222"/>
        <end position="231"/>
    </location>
</feature>
<gene>
    <name evidence="3" type="ORF">F1559_004978</name>
</gene>
<feature type="region of interest" description="Disordered" evidence="2">
    <location>
        <begin position="282"/>
        <end position="321"/>
    </location>
</feature>
<accession>A0A7J7IQY2</accession>
<comment type="caution">
    <text evidence="3">The sequence shown here is derived from an EMBL/GenBank/DDBJ whole genome shotgun (WGS) entry which is preliminary data.</text>
</comment>
<dbReference type="Proteomes" id="UP000530660">
    <property type="component" value="Unassembled WGS sequence"/>
</dbReference>
<name>A0A7J7IQY2_9RHOD</name>
<keyword evidence="4" id="KW-1185">Reference proteome</keyword>
<feature type="region of interest" description="Disordered" evidence="2">
    <location>
        <begin position="210"/>
        <end position="244"/>
    </location>
</feature>
<feature type="compositionally biased region" description="Low complexity" evidence="2">
    <location>
        <begin position="287"/>
        <end position="301"/>
    </location>
</feature>
<evidence type="ECO:0000256" key="1">
    <source>
        <dbReference type="SAM" id="Coils"/>
    </source>
</evidence>
<evidence type="ECO:0000313" key="4">
    <source>
        <dbReference type="Proteomes" id="UP000530660"/>
    </source>
</evidence>
<feature type="coiled-coil region" evidence="1">
    <location>
        <begin position="154"/>
        <end position="181"/>
    </location>
</feature>
<dbReference type="AlphaFoldDB" id="A0A7J7IQY2"/>